<evidence type="ECO:0000256" key="1">
    <source>
        <dbReference type="SAM" id="MobiDB-lite"/>
    </source>
</evidence>
<dbReference type="RefSeq" id="WP_200199090.1">
    <property type="nucleotide sequence ID" value="NZ_JAENHM010000087.1"/>
</dbReference>
<feature type="region of interest" description="Disordered" evidence="1">
    <location>
        <begin position="360"/>
        <end position="385"/>
    </location>
</feature>
<proteinExistence type="predicted"/>
<keyword evidence="3" id="KW-1185">Reference proteome</keyword>
<evidence type="ECO:0000313" key="3">
    <source>
        <dbReference type="Proteomes" id="UP000652760"/>
    </source>
</evidence>
<dbReference type="EMBL" id="JAENHM010000087">
    <property type="protein sequence ID" value="MBK1842426.1"/>
    <property type="molecule type" value="Genomic_DNA"/>
</dbReference>
<accession>A0ABS1FG64</accession>
<sequence>MIVIDLDTPILNNNRKFFALHSGQYREFIDIFREHDIVFLDIPGFIPPDGSISDDEFLKERVVRSRLLAKWYRAREKEAYPTTDLTYYSDTRQGRSVSAAMGNVRRLYHEAKRGDFVIVPGDGLFADVLIGMFTDDPDFENTVIVENYKKELIPYRSVRWLSNPFRTDITRELSEKLSRPRAITEISEEHLQAEILQLAFGNYVFGDSAKQYFAGESYDDRPYAPVPGLTLLSALLSSTNAVLNGQAEEIAELDVPELADHQLASEDVINFEINFASPGGFRVWVTNAVLALSLSALVSATGANISYAEALEAQITNSQAADDPCVVAVQESYRGVMEQLGIDRYNEMCRLNQNAQKSVGLKSGAKITSAATPKDGSSKKAKSKN</sequence>
<evidence type="ECO:0008006" key="4">
    <source>
        <dbReference type="Google" id="ProtNLM"/>
    </source>
</evidence>
<comment type="caution">
    <text evidence="2">The sequence shown here is derived from an EMBL/GenBank/DDBJ whole genome shotgun (WGS) entry which is preliminary data.</text>
</comment>
<organism evidence="2 3">
    <name type="scientific">Azospirillum endophyticum</name>
    <dbReference type="NCBI Taxonomy" id="2800326"/>
    <lineage>
        <taxon>Bacteria</taxon>
        <taxon>Pseudomonadati</taxon>
        <taxon>Pseudomonadota</taxon>
        <taxon>Alphaproteobacteria</taxon>
        <taxon>Rhodospirillales</taxon>
        <taxon>Azospirillaceae</taxon>
        <taxon>Azospirillum</taxon>
    </lineage>
</organism>
<protein>
    <recommendedName>
        <fullName evidence="4">NYN domain-containing protein</fullName>
    </recommendedName>
</protein>
<reference evidence="3" key="1">
    <citation type="submission" date="2021-01" db="EMBL/GenBank/DDBJ databases">
        <title>Genome public.</title>
        <authorList>
            <person name="Liu C."/>
            <person name="Sun Q."/>
        </authorList>
    </citation>
    <scope>NUCLEOTIDE SEQUENCE [LARGE SCALE GENOMIC DNA]</scope>
    <source>
        <strain evidence="3">YIM B02556</strain>
    </source>
</reference>
<evidence type="ECO:0000313" key="2">
    <source>
        <dbReference type="EMBL" id="MBK1842426.1"/>
    </source>
</evidence>
<gene>
    <name evidence="2" type="ORF">JHL17_34030</name>
</gene>
<name>A0ABS1FG64_9PROT</name>
<dbReference type="Proteomes" id="UP000652760">
    <property type="component" value="Unassembled WGS sequence"/>
</dbReference>